<dbReference type="Proteomes" id="UP001056756">
    <property type="component" value="Chromosome"/>
</dbReference>
<name>A0A9J6ZFI7_9BACL</name>
<dbReference type="Gene3D" id="2.160.20.10">
    <property type="entry name" value="Single-stranded right-handed beta-helix, Pectin lyase-like"/>
    <property type="match status" value="2"/>
</dbReference>
<gene>
    <name evidence="6" type="ORF">NAG76_01230</name>
</gene>
<dbReference type="InterPro" id="IPR006626">
    <property type="entry name" value="PbH1"/>
</dbReference>
<dbReference type="SMART" id="SM00710">
    <property type="entry name" value="PbH1"/>
    <property type="match status" value="7"/>
</dbReference>
<keyword evidence="4" id="KW-1133">Transmembrane helix</keyword>
<feature type="domain" description="Periplasmic copper-binding protein NosD beta helix" evidence="5">
    <location>
        <begin position="164"/>
        <end position="348"/>
    </location>
</feature>
<dbReference type="PANTHER" id="PTHR22990">
    <property type="entry name" value="F-BOX ONLY PROTEIN"/>
    <property type="match status" value="1"/>
</dbReference>
<dbReference type="SUPFAM" id="SSF51126">
    <property type="entry name" value="Pectin lyase-like"/>
    <property type="match status" value="1"/>
</dbReference>
<sequence length="450" mass="50798">MMKVSPSRIFFIIFMGYVLCSFNVPHTSAISTVRSNNDIITQDLQQLINEADSGAIIRLEAGQYNGSIIIQKPMTIIGEPDVNLFIEDGQEAIVIESDRVTLSTVEINDKRKQPQTAVITATGKELQLEQLKINTRATAIAIDNTSESEISNNVIIWSGKSTEKLSVRGNGIQLYNSEHMMISSNEINGMYDGIYNENSLNLIIENNTVQNSRYAYHVMYGSNIRLQENNSISNITGMMIMTSSNIFLQNNVLEKQAGNVNSQGILLYDATDIMINNNTVAESRVGIYVEQSSEVVISNNHIYHNFVALQLIDSSEQNIQNNNFIGNVTNIWNDSSSSPNVIHNYWDTFQGLDLDGDQLSNLTYASSPFFMELVERKPGFQLFFGSNGIQFVEQLYQDNKEQWLQDQAPRLQSINIVDSNPIKRSGWLMLFIWLPLLIGSMIIIYKSRRR</sequence>
<dbReference type="InterPro" id="IPR011050">
    <property type="entry name" value="Pectin_lyase_fold/virulence"/>
</dbReference>
<evidence type="ECO:0000256" key="4">
    <source>
        <dbReference type="SAM" id="Phobius"/>
    </source>
</evidence>
<evidence type="ECO:0000256" key="3">
    <source>
        <dbReference type="ARBA" id="ARBA00022786"/>
    </source>
</evidence>
<evidence type="ECO:0000256" key="1">
    <source>
        <dbReference type="ARBA" id="ARBA00004906"/>
    </source>
</evidence>
<feature type="transmembrane region" description="Helical" evidence="4">
    <location>
        <begin position="426"/>
        <end position="445"/>
    </location>
</feature>
<dbReference type="InterPro" id="IPR051550">
    <property type="entry name" value="SCF-Subunits/Alg-Epimerases"/>
</dbReference>
<dbReference type="InterPro" id="IPR022441">
    <property type="entry name" value="Para_beta_helix_rpt-2"/>
</dbReference>
<keyword evidence="3" id="KW-0833">Ubl conjugation pathway</keyword>
<dbReference type="PANTHER" id="PTHR22990:SF15">
    <property type="entry name" value="F-BOX ONLY PROTEIN 10"/>
    <property type="match status" value="1"/>
</dbReference>
<accession>A0A9J6ZFI7</accession>
<keyword evidence="4" id="KW-0812">Transmembrane</keyword>
<keyword evidence="4" id="KW-0472">Membrane</keyword>
<evidence type="ECO:0000313" key="7">
    <source>
        <dbReference type="Proteomes" id="UP001056756"/>
    </source>
</evidence>
<reference evidence="6" key="1">
    <citation type="submission" date="2022-05" db="EMBL/GenBank/DDBJ databases">
        <title>Novel bacterial taxa in a minimal lignocellulolytic consortium and its capacity to transform plastics disclosed by genome-resolved metagenomics.</title>
        <authorList>
            <person name="Rodriguez C.A.D."/>
            <person name="Diaz-Garcia L."/>
            <person name="Herrera K."/>
            <person name="Tarazona N.A."/>
            <person name="Sproer C."/>
            <person name="Overmann J."/>
            <person name="Jimenez D.J."/>
        </authorList>
    </citation>
    <scope>NUCLEOTIDE SEQUENCE</scope>
    <source>
        <strain evidence="6">MAG5</strain>
    </source>
</reference>
<dbReference type="Pfam" id="PF05048">
    <property type="entry name" value="NosD"/>
    <property type="match status" value="1"/>
</dbReference>
<keyword evidence="2" id="KW-0677">Repeat</keyword>
<organism evidence="6 7">
    <name type="scientific">Candidatus Pristimantibacillus lignocellulolyticus</name>
    <dbReference type="NCBI Taxonomy" id="2994561"/>
    <lineage>
        <taxon>Bacteria</taxon>
        <taxon>Bacillati</taxon>
        <taxon>Bacillota</taxon>
        <taxon>Bacilli</taxon>
        <taxon>Bacillales</taxon>
        <taxon>Paenibacillaceae</taxon>
        <taxon>Candidatus Pristimantibacillus</taxon>
    </lineage>
</organism>
<evidence type="ECO:0000259" key="5">
    <source>
        <dbReference type="Pfam" id="PF05048"/>
    </source>
</evidence>
<dbReference type="EMBL" id="CP097899">
    <property type="protein sequence ID" value="URN94910.1"/>
    <property type="molecule type" value="Genomic_DNA"/>
</dbReference>
<dbReference type="InterPro" id="IPR012334">
    <property type="entry name" value="Pectin_lyas_fold"/>
</dbReference>
<protein>
    <submittedName>
        <fullName evidence="6">Right-handed parallel beta-helix repeat-containing protein</fullName>
    </submittedName>
</protein>
<dbReference type="InterPro" id="IPR007742">
    <property type="entry name" value="NosD_dom"/>
</dbReference>
<proteinExistence type="predicted"/>
<dbReference type="NCBIfam" id="TIGR03804">
    <property type="entry name" value="para_beta_helix"/>
    <property type="match status" value="1"/>
</dbReference>
<evidence type="ECO:0000313" key="6">
    <source>
        <dbReference type="EMBL" id="URN94910.1"/>
    </source>
</evidence>
<evidence type="ECO:0000256" key="2">
    <source>
        <dbReference type="ARBA" id="ARBA00022737"/>
    </source>
</evidence>
<dbReference type="KEGG" id="plig:NAG76_01230"/>
<comment type="pathway">
    <text evidence="1">Protein modification; protein ubiquitination.</text>
</comment>
<dbReference type="AlphaFoldDB" id="A0A9J6ZFI7"/>